<dbReference type="Gene3D" id="3.40.640.10">
    <property type="entry name" value="Type I PLP-dependent aspartate aminotransferase-like (Major domain)"/>
    <property type="match status" value="1"/>
</dbReference>
<dbReference type="GO" id="GO:0005829">
    <property type="term" value="C:cytosol"/>
    <property type="evidence" value="ECO:0007669"/>
    <property type="project" value="TreeGrafter"/>
</dbReference>
<dbReference type="InterPro" id="IPR010107">
    <property type="entry name" value="Glutamate_decarboxylase"/>
</dbReference>
<keyword evidence="4" id="KW-0112">Calmodulin-binding</keyword>
<dbReference type="InterPro" id="IPR015424">
    <property type="entry name" value="PyrdxlP-dep_Trfase"/>
</dbReference>
<dbReference type="FunFam" id="3.90.1150.160:FF:000001">
    <property type="entry name" value="Glutamate decarboxylase"/>
    <property type="match status" value="1"/>
</dbReference>
<protein>
    <recommendedName>
        <fullName evidence="3 9">Glutamate decarboxylase</fullName>
        <ecNumber evidence="3 9">4.1.1.15</ecNumber>
    </recommendedName>
</protein>
<name>A0A9I9CKU0_CUCME</name>
<evidence type="ECO:0000256" key="4">
    <source>
        <dbReference type="ARBA" id="ARBA00022860"/>
    </source>
</evidence>
<evidence type="ECO:0000256" key="6">
    <source>
        <dbReference type="ARBA" id="ARBA00023239"/>
    </source>
</evidence>
<dbReference type="InterPro" id="IPR002129">
    <property type="entry name" value="PyrdxlP-dep_de-COase"/>
</dbReference>
<evidence type="ECO:0000256" key="3">
    <source>
        <dbReference type="ARBA" id="ARBA00012421"/>
    </source>
</evidence>
<dbReference type="Gene3D" id="3.90.1150.160">
    <property type="match status" value="1"/>
</dbReference>
<accession>A0A9I9CKU0</accession>
<reference evidence="10" key="1">
    <citation type="submission" date="2023-03" db="UniProtKB">
        <authorList>
            <consortium name="EnsemblPlants"/>
        </authorList>
    </citation>
    <scope>IDENTIFICATION</scope>
</reference>
<organism evidence="10">
    <name type="scientific">Cucumis melo</name>
    <name type="common">Muskmelon</name>
    <dbReference type="NCBI Taxonomy" id="3656"/>
    <lineage>
        <taxon>Eukaryota</taxon>
        <taxon>Viridiplantae</taxon>
        <taxon>Streptophyta</taxon>
        <taxon>Embryophyta</taxon>
        <taxon>Tracheophyta</taxon>
        <taxon>Spermatophyta</taxon>
        <taxon>Magnoliopsida</taxon>
        <taxon>eudicotyledons</taxon>
        <taxon>Gunneridae</taxon>
        <taxon>Pentapetalae</taxon>
        <taxon>rosids</taxon>
        <taxon>fabids</taxon>
        <taxon>Cucurbitales</taxon>
        <taxon>Cucurbitaceae</taxon>
        <taxon>Benincaseae</taxon>
        <taxon>Cucumis</taxon>
    </lineage>
</organism>
<keyword evidence="6 8" id="KW-0456">Lyase</keyword>
<comment type="catalytic activity">
    <reaction evidence="7 9">
        <text>L-glutamate + H(+) = 4-aminobutanoate + CO2</text>
        <dbReference type="Rhea" id="RHEA:17785"/>
        <dbReference type="ChEBI" id="CHEBI:15378"/>
        <dbReference type="ChEBI" id="CHEBI:16526"/>
        <dbReference type="ChEBI" id="CHEBI:29985"/>
        <dbReference type="ChEBI" id="CHEBI:59888"/>
        <dbReference type="EC" id="4.1.1.15"/>
    </reaction>
</comment>
<dbReference type="GO" id="GO:0030170">
    <property type="term" value="F:pyridoxal phosphate binding"/>
    <property type="evidence" value="ECO:0007669"/>
    <property type="project" value="InterPro"/>
</dbReference>
<evidence type="ECO:0000256" key="1">
    <source>
        <dbReference type="ARBA" id="ARBA00001933"/>
    </source>
</evidence>
<dbReference type="Gene3D" id="4.10.280.50">
    <property type="match status" value="1"/>
</dbReference>
<dbReference type="Pfam" id="PF00282">
    <property type="entry name" value="Pyridoxal_deC"/>
    <property type="match status" value="1"/>
</dbReference>
<dbReference type="Gramene" id="MELO3C005222.2.1">
    <property type="protein sequence ID" value="MELO3C005222.2.1"/>
    <property type="gene ID" value="MELO3C005222.2"/>
</dbReference>
<evidence type="ECO:0000256" key="2">
    <source>
        <dbReference type="ARBA" id="ARBA00009533"/>
    </source>
</evidence>
<dbReference type="GO" id="GO:0004351">
    <property type="term" value="F:glutamate decarboxylase activity"/>
    <property type="evidence" value="ECO:0007669"/>
    <property type="project" value="UniProtKB-EC"/>
</dbReference>
<evidence type="ECO:0000256" key="9">
    <source>
        <dbReference type="RuleBase" id="RU361171"/>
    </source>
</evidence>
<evidence type="ECO:0000313" key="10">
    <source>
        <dbReference type="EnsemblPlants" id="MELO3C005222.2.1"/>
    </source>
</evidence>
<comment type="similarity">
    <text evidence="2 8">Belongs to the group II decarboxylase family.</text>
</comment>
<dbReference type="GO" id="GO:0005516">
    <property type="term" value="F:calmodulin binding"/>
    <property type="evidence" value="ECO:0007669"/>
    <property type="project" value="UniProtKB-KW"/>
</dbReference>
<comment type="cofactor">
    <cofactor evidence="1 8">
        <name>pyridoxal 5'-phosphate</name>
        <dbReference type="ChEBI" id="CHEBI:597326"/>
    </cofactor>
</comment>
<sequence length="478" mass="53690">MALSKSLSESDVSIHSTFASPYVRNSAPRFTIPNNSMPKDVAFQIINDELMLDRNPRLNLASFVTTWMEPECDMLIMDSINKNYVDMDEYPVTTELQKRCVNMIANLFNAPLGDSDAAVSSEAIMLAGLAFKRKWQNKRKAEGKPYDKPNIVMGANVQVCLEKFARYFEVELKEVKVREGYYVMDPVQAVEVVDENTICVAAILGSTYNGEFEDVKLLNDLLVEKNKVSGWDTPIHVDAASGGFIAPFLYPELEWDFRLPLVKSINVSGHIYAGIGWVIWRTKEDFPEELIFHINYLGADQPTFTLNFSEELSRQDNAMVLKEGLEKTGRFRIVSKKMGVPVVAFSLKDRSCHEEFKVSKMLRRFGWIVPAYPMPEGAKDVLVLRVVIREDFSGTLGDRLVLDIVKVMGELDSSIPIPPKKSERMVRLEDGKKETSEKKTAEVTTKREIGSYWGNITSGRSKVKLAANVGGGSVNVVA</sequence>
<dbReference type="FunFam" id="4.10.280.50:FF:000001">
    <property type="entry name" value="Glutamate decarboxylase"/>
    <property type="match status" value="1"/>
</dbReference>
<dbReference type="GO" id="GO:0006538">
    <property type="term" value="P:L-glutamate catabolic process"/>
    <property type="evidence" value="ECO:0007669"/>
    <property type="project" value="TreeGrafter"/>
</dbReference>
<dbReference type="SUPFAM" id="SSF53383">
    <property type="entry name" value="PLP-dependent transferases"/>
    <property type="match status" value="1"/>
</dbReference>
<evidence type="ECO:0000256" key="8">
    <source>
        <dbReference type="RuleBase" id="RU000382"/>
    </source>
</evidence>
<evidence type="ECO:0000256" key="7">
    <source>
        <dbReference type="ARBA" id="ARBA00048868"/>
    </source>
</evidence>
<keyword evidence="5 8" id="KW-0663">Pyridoxal phosphate</keyword>
<dbReference type="PANTHER" id="PTHR43321">
    <property type="entry name" value="GLUTAMATE DECARBOXYLASE"/>
    <property type="match status" value="1"/>
</dbReference>
<dbReference type="NCBIfam" id="TIGR01788">
    <property type="entry name" value="Glu-decarb-GAD"/>
    <property type="match status" value="1"/>
</dbReference>
<dbReference type="EC" id="4.1.1.15" evidence="3 9"/>
<keyword evidence="9" id="KW-0210">Decarboxylase</keyword>
<dbReference type="PANTHER" id="PTHR43321:SF3">
    <property type="entry name" value="GLUTAMATE DECARBOXYLASE"/>
    <property type="match status" value="1"/>
</dbReference>
<dbReference type="EnsemblPlants" id="MELO3C005222.2.1">
    <property type="protein sequence ID" value="MELO3C005222.2.1"/>
    <property type="gene ID" value="MELO3C005222.2"/>
</dbReference>
<evidence type="ECO:0000256" key="5">
    <source>
        <dbReference type="ARBA" id="ARBA00022898"/>
    </source>
</evidence>
<dbReference type="InterPro" id="IPR015421">
    <property type="entry name" value="PyrdxlP-dep_Trfase_major"/>
</dbReference>
<proteinExistence type="inferred from homology"/>
<dbReference type="AlphaFoldDB" id="A0A9I9CKU0"/>